<dbReference type="SUPFAM" id="SSF143631">
    <property type="entry name" value="ApbE-like"/>
    <property type="match status" value="1"/>
</dbReference>
<keyword evidence="4 11" id="KW-0285">Flavoprotein</keyword>
<dbReference type="PANTHER" id="PTHR30040:SF2">
    <property type="entry name" value="FAD:PROTEIN FMN TRANSFERASE"/>
    <property type="match status" value="1"/>
</dbReference>
<dbReference type="InterPro" id="IPR003374">
    <property type="entry name" value="ApbE-like_sf"/>
</dbReference>
<evidence type="ECO:0000256" key="8">
    <source>
        <dbReference type="ARBA" id="ARBA00022842"/>
    </source>
</evidence>
<comment type="cofactor">
    <cofactor evidence="1">
        <name>Mg(2+)</name>
        <dbReference type="ChEBI" id="CHEBI:18420"/>
    </cofactor>
</comment>
<evidence type="ECO:0000256" key="7">
    <source>
        <dbReference type="ARBA" id="ARBA00022827"/>
    </source>
</evidence>
<organism evidence="13 14">
    <name type="scientific">Lentisphaera profundi</name>
    <dbReference type="NCBI Taxonomy" id="1658616"/>
    <lineage>
        <taxon>Bacteria</taxon>
        <taxon>Pseudomonadati</taxon>
        <taxon>Lentisphaerota</taxon>
        <taxon>Lentisphaeria</taxon>
        <taxon>Lentisphaerales</taxon>
        <taxon>Lentisphaeraceae</taxon>
        <taxon>Lentisphaera</taxon>
    </lineage>
</organism>
<keyword evidence="14" id="KW-1185">Reference proteome</keyword>
<feature type="signal peptide" evidence="12">
    <location>
        <begin position="1"/>
        <end position="19"/>
    </location>
</feature>
<keyword evidence="12" id="KW-0732">Signal</keyword>
<evidence type="ECO:0000256" key="10">
    <source>
        <dbReference type="ARBA" id="ARBA00048540"/>
    </source>
</evidence>
<evidence type="ECO:0000256" key="3">
    <source>
        <dbReference type="ARBA" id="ARBA00016337"/>
    </source>
</evidence>
<gene>
    <name evidence="13" type="ORF">PQO03_17575</name>
</gene>
<dbReference type="GO" id="GO:0016740">
    <property type="term" value="F:transferase activity"/>
    <property type="evidence" value="ECO:0007669"/>
    <property type="project" value="UniProtKB-KW"/>
</dbReference>
<dbReference type="Pfam" id="PF02424">
    <property type="entry name" value="ApbE"/>
    <property type="match status" value="1"/>
</dbReference>
<sequence length="323" mass="35892">MRKTILLLLLVFLSSPLFSQDLKSYSFTEKIMACDFRILIYAHNSNHAEDSANKAFAKISAINLICSDYITQSEVSQLSTSHNTWTSLSDDLWRILKYSQDLSKESKGAFDITCGPLTVQWRKARYQNKLPDPNAITRLLKRCGYQKLELNQDHQSARLNTPFMKIDLGAIAKGYAADQAMLTLQKNGIKHAMIDASGDLLMSAHPTAKWKVYLKNGSDHQSKNYIEIKEGAVATSGSSIQNLSSDKKLYSHIIDPRTGMAITHNNQVTVISTSAIEADALASTLSVLPAAQGLKLLQNKLNCSALIHNHDSIKKSKNFPTLY</sequence>
<dbReference type="Gene3D" id="3.10.520.10">
    <property type="entry name" value="ApbE-like domains"/>
    <property type="match status" value="1"/>
</dbReference>
<proteinExistence type="inferred from homology"/>
<dbReference type="EC" id="2.7.1.180" evidence="2 11"/>
<dbReference type="PIRSF" id="PIRSF006268">
    <property type="entry name" value="ApbE"/>
    <property type="match status" value="1"/>
</dbReference>
<evidence type="ECO:0000256" key="1">
    <source>
        <dbReference type="ARBA" id="ARBA00001946"/>
    </source>
</evidence>
<evidence type="ECO:0000256" key="9">
    <source>
        <dbReference type="ARBA" id="ARBA00031306"/>
    </source>
</evidence>
<dbReference type="PANTHER" id="PTHR30040">
    <property type="entry name" value="THIAMINE BIOSYNTHESIS LIPOPROTEIN APBE"/>
    <property type="match status" value="1"/>
</dbReference>
<dbReference type="RefSeq" id="WP_274152156.1">
    <property type="nucleotide sequence ID" value="NZ_CP117812.1"/>
</dbReference>
<evidence type="ECO:0000313" key="13">
    <source>
        <dbReference type="EMBL" id="WDE97640.1"/>
    </source>
</evidence>
<comment type="similarity">
    <text evidence="11">Belongs to the ApbE family.</text>
</comment>
<keyword evidence="7 11" id="KW-0274">FAD</keyword>
<evidence type="ECO:0000256" key="4">
    <source>
        <dbReference type="ARBA" id="ARBA00022630"/>
    </source>
</evidence>
<dbReference type="InterPro" id="IPR024932">
    <property type="entry name" value="ApbE"/>
</dbReference>
<accession>A0ABY7VTV5</accession>
<evidence type="ECO:0000256" key="11">
    <source>
        <dbReference type="PIRNR" id="PIRNR006268"/>
    </source>
</evidence>
<dbReference type="Proteomes" id="UP001214250">
    <property type="component" value="Chromosome 2"/>
</dbReference>
<evidence type="ECO:0000256" key="5">
    <source>
        <dbReference type="ARBA" id="ARBA00022679"/>
    </source>
</evidence>
<evidence type="ECO:0000256" key="2">
    <source>
        <dbReference type="ARBA" id="ARBA00011955"/>
    </source>
</evidence>
<name>A0ABY7VTV5_9BACT</name>
<keyword evidence="5 11" id="KW-0808">Transferase</keyword>
<feature type="chain" id="PRO_5045740682" description="FAD:protein FMN transferase" evidence="12">
    <location>
        <begin position="20"/>
        <end position="323"/>
    </location>
</feature>
<dbReference type="EMBL" id="CP117812">
    <property type="protein sequence ID" value="WDE97640.1"/>
    <property type="molecule type" value="Genomic_DNA"/>
</dbReference>
<reference evidence="13 14" key="1">
    <citation type="submission" date="2023-02" db="EMBL/GenBank/DDBJ databases">
        <title>Genome sequence of Lentisphaera profundi SAORIC-696.</title>
        <authorList>
            <person name="Kim e."/>
            <person name="Cho J.-C."/>
            <person name="Choi A."/>
            <person name="Kang I."/>
        </authorList>
    </citation>
    <scope>NUCLEOTIDE SEQUENCE [LARGE SCALE GENOMIC DNA]</scope>
    <source>
        <strain evidence="13 14">SAORIC-696</strain>
    </source>
</reference>
<comment type="catalytic activity">
    <reaction evidence="10 11">
        <text>L-threonyl-[protein] + FAD = FMN-L-threonyl-[protein] + AMP + H(+)</text>
        <dbReference type="Rhea" id="RHEA:36847"/>
        <dbReference type="Rhea" id="RHEA-COMP:11060"/>
        <dbReference type="Rhea" id="RHEA-COMP:11061"/>
        <dbReference type="ChEBI" id="CHEBI:15378"/>
        <dbReference type="ChEBI" id="CHEBI:30013"/>
        <dbReference type="ChEBI" id="CHEBI:57692"/>
        <dbReference type="ChEBI" id="CHEBI:74257"/>
        <dbReference type="ChEBI" id="CHEBI:456215"/>
        <dbReference type="EC" id="2.7.1.180"/>
    </reaction>
</comment>
<evidence type="ECO:0000256" key="6">
    <source>
        <dbReference type="ARBA" id="ARBA00022723"/>
    </source>
</evidence>
<keyword evidence="8 11" id="KW-0460">Magnesium</keyword>
<evidence type="ECO:0000313" key="14">
    <source>
        <dbReference type="Proteomes" id="UP001214250"/>
    </source>
</evidence>
<protein>
    <recommendedName>
        <fullName evidence="3 11">FAD:protein FMN transferase</fullName>
        <ecNumber evidence="2 11">2.7.1.180</ecNumber>
    </recommendedName>
    <alternativeName>
        <fullName evidence="9 11">Flavin transferase</fullName>
    </alternativeName>
</protein>
<keyword evidence="6 11" id="KW-0479">Metal-binding</keyword>
<evidence type="ECO:0000256" key="12">
    <source>
        <dbReference type="SAM" id="SignalP"/>
    </source>
</evidence>